<evidence type="ECO:0000313" key="2">
    <source>
        <dbReference type="EMBL" id="KAK0702243.1"/>
    </source>
</evidence>
<dbReference type="AlphaFoldDB" id="A0AA40DJI4"/>
<comment type="caution">
    <text evidence="2">The sequence shown here is derived from an EMBL/GenBank/DDBJ whole genome shotgun (WGS) entry which is preliminary data.</text>
</comment>
<feature type="compositionally biased region" description="Polar residues" evidence="1">
    <location>
        <begin position="31"/>
        <end position="41"/>
    </location>
</feature>
<feature type="compositionally biased region" description="Basic and acidic residues" evidence="1">
    <location>
        <begin position="45"/>
        <end position="58"/>
    </location>
</feature>
<accession>A0AA40DJI4</accession>
<evidence type="ECO:0000313" key="3">
    <source>
        <dbReference type="Proteomes" id="UP001172102"/>
    </source>
</evidence>
<feature type="region of interest" description="Disordered" evidence="1">
    <location>
        <begin position="1"/>
        <end position="120"/>
    </location>
</feature>
<sequence length="212" mass="22443">MGRNAKPNAEGELVFINKTQSSELLSRSKPQETSRILSHVQSNRRKTETARGGGDNHSKNSKSGLGSTSSGSPARLPPGPPTPMATCRQLDRQDTASHQTPRTQHIRQTPSTAPMTGSESGAHVQLHCALHSAARSSFLAEAFAPGLVCLAIHPHTPQLHFQQAPQRVRYRPGPDVCDTGLRLGLSGVDGVGGAPPHWGGCPSTSAHGKRGH</sequence>
<proteinExistence type="predicted"/>
<dbReference type="Proteomes" id="UP001172102">
    <property type="component" value="Unassembled WGS sequence"/>
</dbReference>
<feature type="region of interest" description="Disordered" evidence="1">
    <location>
        <begin position="193"/>
        <end position="212"/>
    </location>
</feature>
<feature type="compositionally biased region" description="Low complexity" evidence="1">
    <location>
        <begin position="61"/>
        <end position="72"/>
    </location>
</feature>
<name>A0AA40DJI4_9PEZI</name>
<gene>
    <name evidence="2" type="ORF">B0H67DRAFT_676355</name>
</gene>
<feature type="compositionally biased region" description="Polar residues" evidence="1">
    <location>
        <begin position="96"/>
        <end position="119"/>
    </location>
</feature>
<protein>
    <submittedName>
        <fullName evidence="2">Uncharacterized protein</fullName>
    </submittedName>
</protein>
<dbReference type="EMBL" id="JAUKUA010000009">
    <property type="protein sequence ID" value="KAK0702243.1"/>
    <property type="molecule type" value="Genomic_DNA"/>
</dbReference>
<organism evidence="2 3">
    <name type="scientific">Lasiosphaeris hirsuta</name>
    <dbReference type="NCBI Taxonomy" id="260670"/>
    <lineage>
        <taxon>Eukaryota</taxon>
        <taxon>Fungi</taxon>
        <taxon>Dikarya</taxon>
        <taxon>Ascomycota</taxon>
        <taxon>Pezizomycotina</taxon>
        <taxon>Sordariomycetes</taxon>
        <taxon>Sordariomycetidae</taxon>
        <taxon>Sordariales</taxon>
        <taxon>Lasiosphaeriaceae</taxon>
        <taxon>Lasiosphaeris</taxon>
    </lineage>
</organism>
<evidence type="ECO:0000256" key="1">
    <source>
        <dbReference type="SAM" id="MobiDB-lite"/>
    </source>
</evidence>
<keyword evidence="3" id="KW-1185">Reference proteome</keyword>
<reference evidence="2" key="1">
    <citation type="submission" date="2023-06" db="EMBL/GenBank/DDBJ databases">
        <title>Genome-scale phylogeny and comparative genomics of the fungal order Sordariales.</title>
        <authorList>
            <consortium name="Lawrence Berkeley National Laboratory"/>
            <person name="Hensen N."/>
            <person name="Bonometti L."/>
            <person name="Westerberg I."/>
            <person name="Brannstrom I.O."/>
            <person name="Guillou S."/>
            <person name="Cros-Aarteil S."/>
            <person name="Calhoun S."/>
            <person name="Haridas S."/>
            <person name="Kuo A."/>
            <person name="Mondo S."/>
            <person name="Pangilinan J."/>
            <person name="Riley R."/>
            <person name="Labutti K."/>
            <person name="Andreopoulos B."/>
            <person name="Lipzen A."/>
            <person name="Chen C."/>
            <person name="Yanf M."/>
            <person name="Daum C."/>
            <person name="Ng V."/>
            <person name="Clum A."/>
            <person name="Steindorff A."/>
            <person name="Ohm R."/>
            <person name="Martin F."/>
            <person name="Silar P."/>
            <person name="Natvig D."/>
            <person name="Lalanne C."/>
            <person name="Gautier V."/>
            <person name="Ament-Velasquez S.L."/>
            <person name="Kruys A."/>
            <person name="Hutchinson M.I."/>
            <person name="Powell A.J."/>
            <person name="Barry K."/>
            <person name="Miller A.N."/>
            <person name="Grigoriev I.V."/>
            <person name="Debuchy R."/>
            <person name="Gladieux P."/>
            <person name="Thoren M.H."/>
            <person name="Johannesson H."/>
        </authorList>
    </citation>
    <scope>NUCLEOTIDE SEQUENCE</scope>
    <source>
        <strain evidence="2">SMH4607-1</strain>
    </source>
</reference>